<evidence type="ECO:0000313" key="3">
    <source>
        <dbReference type="Proteomes" id="UP001064971"/>
    </source>
</evidence>
<keyword evidence="1" id="KW-0732">Signal</keyword>
<feature type="signal peptide" evidence="1">
    <location>
        <begin position="1"/>
        <end position="24"/>
    </location>
</feature>
<proteinExistence type="predicted"/>
<reference evidence="2" key="1">
    <citation type="submission" date="2022-07" db="EMBL/GenBank/DDBJ databases">
        <title>Complete Genome Sequence of the Radioresistant Bacterium Deinococcus aetherius ST0316, Isolated from the Air Dust collected in Lower Stratosphere above Japan.</title>
        <authorList>
            <person name="Satoh K."/>
            <person name="Hagiwara K."/>
            <person name="Katsumata K."/>
            <person name="Kubo A."/>
            <person name="Yokobori S."/>
            <person name="Yamagishi A."/>
            <person name="Oono Y."/>
            <person name="Narumi I."/>
        </authorList>
    </citation>
    <scope>NUCLEOTIDE SEQUENCE</scope>
    <source>
        <strain evidence="2">ST0316</strain>
    </source>
</reference>
<evidence type="ECO:0000313" key="2">
    <source>
        <dbReference type="EMBL" id="BDP42323.1"/>
    </source>
</evidence>
<gene>
    <name evidence="2" type="ORF">DAETH_22920</name>
</gene>
<feature type="chain" id="PRO_5046965356" evidence="1">
    <location>
        <begin position="25"/>
        <end position="171"/>
    </location>
</feature>
<sequence length="171" mass="18979">MNSRSLAAPLASLLLAALSPLAPAQTSPRQPTALQQARVLVARETAQVRLLERTGLLHPLRVSRRCADRLGRVRLTVLADVRNTPRIVRYRRALPGNNVQFTGYYDATGRLRYATARASGSSGVRYNLAAEYDVRGRLLRETGIRRPGYVTELRRQPGLHVESLRRGLCPG</sequence>
<protein>
    <submittedName>
        <fullName evidence="2">Uncharacterized protein</fullName>
    </submittedName>
</protein>
<dbReference type="Proteomes" id="UP001064971">
    <property type="component" value="Chromosome"/>
</dbReference>
<name>A0ABM8AEU8_9DEIO</name>
<dbReference type="EMBL" id="AP026560">
    <property type="protein sequence ID" value="BDP42323.1"/>
    <property type="molecule type" value="Genomic_DNA"/>
</dbReference>
<keyword evidence="3" id="KW-1185">Reference proteome</keyword>
<evidence type="ECO:0000256" key="1">
    <source>
        <dbReference type="SAM" id="SignalP"/>
    </source>
</evidence>
<accession>A0ABM8AEU8</accession>
<organism evidence="2 3">
    <name type="scientific">Deinococcus aetherius</name>
    <dbReference type="NCBI Taxonomy" id="200252"/>
    <lineage>
        <taxon>Bacteria</taxon>
        <taxon>Thermotogati</taxon>
        <taxon>Deinococcota</taxon>
        <taxon>Deinococci</taxon>
        <taxon>Deinococcales</taxon>
        <taxon>Deinococcaceae</taxon>
        <taxon>Deinococcus</taxon>
    </lineage>
</organism>
<dbReference type="RefSeq" id="WP_264775022.1">
    <property type="nucleotide sequence ID" value="NZ_AP026560.1"/>
</dbReference>